<evidence type="ECO:0000259" key="2">
    <source>
        <dbReference type="Pfam" id="PF03749"/>
    </source>
</evidence>
<dbReference type="PANTHER" id="PTHR30545:SF2">
    <property type="entry name" value="SUGAR FERMENTATION STIMULATION PROTEIN A"/>
    <property type="match status" value="1"/>
</dbReference>
<dbReference type="AlphaFoldDB" id="A0A0S1XBY9"/>
<proteinExistence type="inferred from homology"/>
<dbReference type="Gene3D" id="3.40.1350.60">
    <property type="match status" value="1"/>
</dbReference>
<dbReference type="Pfam" id="PF03749">
    <property type="entry name" value="SfsA"/>
    <property type="match status" value="1"/>
</dbReference>
<name>A0A0S1XBY9_THEBA</name>
<feature type="domain" description="Sugar fermentation stimulation protein C-terminal" evidence="2">
    <location>
        <begin position="108"/>
        <end position="239"/>
    </location>
</feature>
<accession>A0A0S1XBY9</accession>
<feature type="domain" description="SfsA N-terminal OB" evidence="3">
    <location>
        <begin position="39"/>
        <end position="97"/>
    </location>
</feature>
<reference evidence="4 5" key="1">
    <citation type="journal article" date="2016" name="Genome Announc.">
        <title>Complete genome sequence of the hyperthermophilic and piezophilic archaeon Thermococcus barophilus Ch5, capable of growth at the expense of hydrogenogenesis from carbon monoxide and formate.</title>
        <authorList>
            <person name="Oger P."/>
            <person name="Sokolova T.G."/>
            <person name="Kozhevnikova D.A."/>
            <person name="Taranov E.A."/>
            <person name="Vannier P."/>
            <person name="Lee H.S."/>
            <person name="Kwon K.K."/>
            <person name="Kang S.G."/>
            <person name="Lee J.H."/>
            <person name="Bonch-Osmolovskaya E.A."/>
            <person name="Lebedinsky A.V."/>
        </authorList>
    </citation>
    <scope>NUCLEOTIDE SEQUENCE [LARGE SCALE GENOMIC DNA]</scope>
    <source>
        <strain evidence="5">Ch5</strain>
    </source>
</reference>
<dbReference type="CDD" id="cd22358">
    <property type="entry name" value="SfsA-like_archaeal"/>
    <property type="match status" value="1"/>
</dbReference>
<dbReference type="Proteomes" id="UP000066042">
    <property type="component" value="Chromosome"/>
</dbReference>
<evidence type="ECO:0000256" key="1">
    <source>
        <dbReference type="HAMAP-Rule" id="MF_00095"/>
    </source>
</evidence>
<evidence type="ECO:0000313" key="5">
    <source>
        <dbReference type="Proteomes" id="UP000066042"/>
    </source>
</evidence>
<evidence type="ECO:0000313" key="4">
    <source>
        <dbReference type="EMBL" id="ALM75293.1"/>
    </source>
</evidence>
<dbReference type="PANTHER" id="PTHR30545">
    <property type="entry name" value="SUGAR FERMENTATION STIMULATION PROTEIN A"/>
    <property type="match status" value="1"/>
</dbReference>
<dbReference type="HAMAP" id="MF_00095">
    <property type="entry name" value="SfsA"/>
    <property type="match status" value="1"/>
</dbReference>
<sequence>MKLFAYITLRFLVTNLFNEEIQLISMILLKLPIIEGEFIKRINRFVGLVRIRGEVKKALITNTGRLEEFMIKGRKCFCIPKQGGKTDFILVAFEDKNSKGAVIDTRTQAKAFERAAELGLISWLKDCYIKKREVKVGASRLDYLLECSGEEIWVEMKSAVLREGEYAMYPDCPSLRGQKHIRELIKLREEGKRAMIVFIGALPEVRKFKPYAKGDPKIARLLKEAKAKGVEIRALSIALLPSGEVVLERDNLEVEI</sequence>
<dbReference type="GO" id="GO:0003677">
    <property type="term" value="F:DNA binding"/>
    <property type="evidence" value="ECO:0007669"/>
    <property type="project" value="InterPro"/>
</dbReference>
<dbReference type="PATRIC" id="fig|55802.8.peg.1353"/>
<dbReference type="STRING" id="55802.TBCH5v1_1373"/>
<dbReference type="Gene3D" id="2.40.50.580">
    <property type="match status" value="1"/>
</dbReference>
<gene>
    <name evidence="1" type="primary">sfsA</name>
    <name evidence="4" type="ORF">TBCH5v1_1373</name>
</gene>
<organism evidence="4 5">
    <name type="scientific">Thermococcus barophilus</name>
    <dbReference type="NCBI Taxonomy" id="55802"/>
    <lineage>
        <taxon>Archaea</taxon>
        <taxon>Methanobacteriati</taxon>
        <taxon>Methanobacteriota</taxon>
        <taxon>Thermococci</taxon>
        <taxon>Thermococcales</taxon>
        <taxon>Thermococcaceae</taxon>
        <taxon>Thermococcus</taxon>
    </lineage>
</organism>
<dbReference type="InterPro" id="IPR005224">
    <property type="entry name" value="SfsA"/>
</dbReference>
<dbReference type="InterPro" id="IPR040452">
    <property type="entry name" value="SfsA_C"/>
</dbReference>
<dbReference type="NCBIfam" id="TIGR00230">
    <property type="entry name" value="sfsA"/>
    <property type="match status" value="1"/>
</dbReference>
<dbReference type="InterPro" id="IPR041465">
    <property type="entry name" value="SfsA_N"/>
</dbReference>
<protein>
    <recommendedName>
        <fullName evidence="1">Sugar fermentation stimulation protein homolog</fullName>
    </recommendedName>
</protein>
<evidence type="ECO:0000259" key="3">
    <source>
        <dbReference type="Pfam" id="PF17746"/>
    </source>
</evidence>
<dbReference type="Pfam" id="PF17746">
    <property type="entry name" value="SfsA_N"/>
    <property type="match status" value="1"/>
</dbReference>
<comment type="similarity">
    <text evidence="1">Belongs to the SfsA family.</text>
</comment>
<dbReference type="EMBL" id="CP013050">
    <property type="protein sequence ID" value="ALM75293.1"/>
    <property type="molecule type" value="Genomic_DNA"/>
</dbReference>